<dbReference type="EMBL" id="FOBB01000012">
    <property type="protein sequence ID" value="SEN73418.1"/>
    <property type="molecule type" value="Genomic_DNA"/>
</dbReference>
<accession>A0A1H8J0B3</accession>
<proteinExistence type="predicted"/>
<evidence type="ECO:0000259" key="4">
    <source>
        <dbReference type="PROSITE" id="PS01124"/>
    </source>
</evidence>
<protein>
    <submittedName>
        <fullName evidence="5">Transcriptional regulator, AraC family</fullName>
    </submittedName>
</protein>
<sequence>MKYLCIVIQDRQMKMIFKDPAVGGELLLVINEPQFDRYFFTRDSKTKYLTIAWNRGPAQQVVIDEISYTFPANAILPLVINQSFRFERPEDITGWQFNRDFYCIIDHDKEVSCIGFIFGASEPMFIHIDDAEEHKIQALLEVFKDELADEDEIQATMLRTLLVRLIIKITRLAKKQYIDPEKINKNKLDIIRHFTLMVEEHYKQQHQVQFYANALNKSPKTLSNLFALYNQRSPLQIIQERIIQEAKRLFYYTERSAKEIALELGFEDAGHFSRFFKNQTDLSPSDFKRSLQNRA</sequence>
<dbReference type="InterPro" id="IPR009057">
    <property type="entry name" value="Homeodomain-like_sf"/>
</dbReference>
<evidence type="ECO:0000313" key="5">
    <source>
        <dbReference type="EMBL" id="SEN73418.1"/>
    </source>
</evidence>
<dbReference type="AlphaFoldDB" id="A0A1H8J0B3"/>
<evidence type="ECO:0000256" key="2">
    <source>
        <dbReference type="ARBA" id="ARBA00023125"/>
    </source>
</evidence>
<dbReference type="GO" id="GO:0043565">
    <property type="term" value="F:sequence-specific DNA binding"/>
    <property type="evidence" value="ECO:0007669"/>
    <property type="project" value="InterPro"/>
</dbReference>
<dbReference type="Gene3D" id="1.10.10.60">
    <property type="entry name" value="Homeodomain-like"/>
    <property type="match status" value="1"/>
</dbReference>
<keyword evidence="3" id="KW-0804">Transcription</keyword>
<dbReference type="SMART" id="SM00342">
    <property type="entry name" value="HTH_ARAC"/>
    <property type="match status" value="1"/>
</dbReference>
<keyword evidence="6" id="KW-1185">Reference proteome</keyword>
<dbReference type="InterPro" id="IPR018060">
    <property type="entry name" value="HTH_AraC"/>
</dbReference>
<dbReference type="Proteomes" id="UP000198984">
    <property type="component" value="Unassembled WGS sequence"/>
</dbReference>
<dbReference type="STRING" id="573321.SAMN04488505_112122"/>
<dbReference type="Pfam" id="PF12833">
    <property type="entry name" value="HTH_18"/>
    <property type="match status" value="1"/>
</dbReference>
<dbReference type="PANTHER" id="PTHR43280">
    <property type="entry name" value="ARAC-FAMILY TRANSCRIPTIONAL REGULATOR"/>
    <property type="match status" value="1"/>
</dbReference>
<keyword evidence="2" id="KW-0238">DNA-binding</keyword>
<evidence type="ECO:0000313" key="6">
    <source>
        <dbReference type="Proteomes" id="UP000198984"/>
    </source>
</evidence>
<dbReference type="InterPro" id="IPR020449">
    <property type="entry name" value="Tscrpt_reg_AraC-type_HTH"/>
</dbReference>
<reference evidence="5 6" key="1">
    <citation type="submission" date="2016-10" db="EMBL/GenBank/DDBJ databases">
        <authorList>
            <person name="de Groot N.N."/>
        </authorList>
    </citation>
    <scope>NUCLEOTIDE SEQUENCE [LARGE SCALE GENOMIC DNA]</scope>
    <source>
        <strain evidence="5 6">DSM 21039</strain>
    </source>
</reference>
<dbReference type="PRINTS" id="PR00032">
    <property type="entry name" value="HTHARAC"/>
</dbReference>
<organism evidence="5 6">
    <name type="scientific">Chitinophaga rupis</name>
    <dbReference type="NCBI Taxonomy" id="573321"/>
    <lineage>
        <taxon>Bacteria</taxon>
        <taxon>Pseudomonadati</taxon>
        <taxon>Bacteroidota</taxon>
        <taxon>Chitinophagia</taxon>
        <taxon>Chitinophagales</taxon>
        <taxon>Chitinophagaceae</taxon>
        <taxon>Chitinophaga</taxon>
    </lineage>
</organism>
<evidence type="ECO:0000256" key="1">
    <source>
        <dbReference type="ARBA" id="ARBA00023015"/>
    </source>
</evidence>
<dbReference type="PANTHER" id="PTHR43280:SF32">
    <property type="entry name" value="TRANSCRIPTIONAL REGULATORY PROTEIN"/>
    <property type="match status" value="1"/>
</dbReference>
<dbReference type="GO" id="GO:0003700">
    <property type="term" value="F:DNA-binding transcription factor activity"/>
    <property type="evidence" value="ECO:0007669"/>
    <property type="project" value="InterPro"/>
</dbReference>
<gene>
    <name evidence="5" type="ORF">SAMN04488505_112122</name>
</gene>
<dbReference type="PROSITE" id="PS01124">
    <property type="entry name" value="HTH_ARAC_FAMILY_2"/>
    <property type="match status" value="1"/>
</dbReference>
<keyword evidence="1" id="KW-0805">Transcription regulation</keyword>
<feature type="domain" description="HTH araC/xylS-type" evidence="4">
    <location>
        <begin position="192"/>
        <end position="290"/>
    </location>
</feature>
<name>A0A1H8J0B3_9BACT</name>
<evidence type="ECO:0000256" key="3">
    <source>
        <dbReference type="ARBA" id="ARBA00023163"/>
    </source>
</evidence>
<dbReference type="SUPFAM" id="SSF46689">
    <property type="entry name" value="Homeodomain-like"/>
    <property type="match status" value="1"/>
</dbReference>